<evidence type="ECO:0000256" key="1">
    <source>
        <dbReference type="SAM" id="SignalP"/>
    </source>
</evidence>
<gene>
    <name evidence="2" type="ORF">SAMN05421741_106164</name>
</gene>
<reference evidence="3" key="1">
    <citation type="submission" date="2016-10" db="EMBL/GenBank/DDBJ databases">
        <authorList>
            <person name="Varghese N."/>
            <person name="Submissions S."/>
        </authorList>
    </citation>
    <scope>NUCLEOTIDE SEQUENCE [LARGE SCALE GENOMIC DNA]</scope>
    <source>
        <strain evidence="3">DS-12</strain>
    </source>
</reference>
<evidence type="ECO:0000313" key="2">
    <source>
        <dbReference type="EMBL" id="SFN52451.1"/>
    </source>
</evidence>
<keyword evidence="1" id="KW-0732">Signal</keyword>
<dbReference type="EMBL" id="FOVI01000006">
    <property type="protein sequence ID" value="SFN52451.1"/>
    <property type="molecule type" value="Genomic_DNA"/>
</dbReference>
<dbReference type="AlphaFoldDB" id="A0A1I4ZQA6"/>
<organism evidence="2 3">
    <name type="scientific">Paenimyroides ummariense</name>
    <dbReference type="NCBI Taxonomy" id="913024"/>
    <lineage>
        <taxon>Bacteria</taxon>
        <taxon>Pseudomonadati</taxon>
        <taxon>Bacteroidota</taxon>
        <taxon>Flavobacteriia</taxon>
        <taxon>Flavobacteriales</taxon>
        <taxon>Flavobacteriaceae</taxon>
        <taxon>Paenimyroides</taxon>
    </lineage>
</organism>
<sequence length="227" mass="25598">MKNLKLKMLTAAITLTAISASAQEEKPEQKKWNFGFHLGSDQFYTGKAPSNPFNYQLDNTHSYKMGILAERNLNEKSSVTLGLNYNLYFQKSSTQYNGFGRSGGRTLDNYFDLDIQYNRYLVKNLNYFVGTNVSFQRGHSNYGGGGGSNDGIGFSVQGKATDFNVGLNTGLKYTLNPKSKFKVEPYVMMGVNAFSKEKEEVIFTPSNQTQQHTLSNFYTRFGVNFKF</sequence>
<keyword evidence="3" id="KW-1185">Reference proteome</keyword>
<protein>
    <recommendedName>
        <fullName evidence="4">Outer membrane protein beta-barrel domain-containing protein</fullName>
    </recommendedName>
</protein>
<evidence type="ECO:0008006" key="4">
    <source>
        <dbReference type="Google" id="ProtNLM"/>
    </source>
</evidence>
<dbReference type="Proteomes" id="UP000199036">
    <property type="component" value="Unassembled WGS sequence"/>
</dbReference>
<name>A0A1I4ZQA6_9FLAO</name>
<proteinExistence type="predicted"/>
<dbReference type="RefSeq" id="WP_091521075.1">
    <property type="nucleotide sequence ID" value="NZ_FOVI01000006.1"/>
</dbReference>
<evidence type="ECO:0000313" key="3">
    <source>
        <dbReference type="Proteomes" id="UP000199036"/>
    </source>
</evidence>
<feature type="chain" id="PRO_5011739546" description="Outer membrane protein beta-barrel domain-containing protein" evidence="1">
    <location>
        <begin position="23"/>
        <end position="227"/>
    </location>
</feature>
<feature type="signal peptide" evidence="1">
    <location>
        <begin position="1"/>
        <end position="22"/>
    </location>
</feature>
<accession>A0A1I4ZQA6</accession>